<name>A0ABV6BAG6_9GAMM</name>
<keyword evidence="3" id="KW-1185">Reference proteome</keyword>
<evidence type="ECO:0000313" key="2">
    <source>
        <dbReference type="EMBL" id="MFC0047379.1"/>
    </source>
</evidence>
<gene>
    <name evidence="2" type="ORF">ACFFJP_03620</name>
</gene>
<evidence type="ECO:0000256" key="1">
    <source>
        <dbReference type="SAM" id="Phobius"/>
    </source>
</evidence>
<keyword evidence="1" id="KW-0472">Membrane</keyword>
<feature type="transmembrane region" description="Helical" evidence="1">
    <location>
        <begin position="24"/>
        <end position="42"/>
    </location>
</feature>
<organism evidence="2 3">
    <name type="scientific">Rheinheimera tilapiae</name>
    <dbReference type="NCBI Taxonomy" id="875043"/>
    <lineage>
        <taxon>Bacteria</taxon>
        <taxon>Pseudomonadati</taxon>
        <taxon>Pseudomonadota</taxon>
        <taxon>Gammaproteobacteria</taxon>
        <taxon>Chromatiales</taxon>
        <taxon>Chromatiaceae</taxon>
        <taxon>Rheinheimera</taxon>
    </lineage>
</organism>
<protein>
    <recommendedName>
        <fullName evidence="4">YIP1 family protein</fullName>
    </recommendedName>
</protein>
<reference evidence="2 3" key="1">
    <citation type="submission" date="2024-09" db="EMBL/GenBank/DDBJ databases">
        <authorList>
            <person name="Sun Q."/>
            <person name="Mori K."/>
        </authorList>
    </citation>
    <scope>NUCLEOTIDE SEQUENCE [LARGE SCALE GENOMIC DNA]</scope>
    <source>
        <strain evidence="2 3">KCTC 23315</strain>
    </source>
</reference>
<dbReference type="RefSeq" id="WP_377240617.1">
    <property type="nucleotide sequence ID" value="NZ_JBHLXP010000001.1"/>
</dbReference>
<feature type="transmembrane region" description="Helical" evidence="1">
    <location>
        <begin position="87"/>
        <end position="111"/>
    </location>
</feature>
<proteinExistence type="predicted"/>
<dbReference type="EMBL" id="JBHLXP010000001">
    <property type="protein sequence ID" value="MFC0047379.1"/>
    <property type="molecule type" value="Genomic_DNA"/>
</dbReference>
<keyword evidence="1" id="KW-1133">Transmembrane helix</keyword>
<dbReference type="Proteomes" id="UP001589813">
    <property type="component" value="Unassembled WGS sequence"/>
</dbReference>
<feature type="transmembrane region" description="Helical" evidence="1">
    <location>
        <begin position="123"/>
        <end position="142"/>
    </location>
</feature>
<feature type="transmembrane region" description="Helical" evidence="1">
    <location>
        <begin position="54"/>
        <end position="75"/>
    </location>
</feature>
<evidence type="ECO:0000313" key="3">
    <source>
        <dbReference type="Proteomes" id="UP001589813"/>
    </source>
</evidence>
<sequence>MYLLNINKLKNKILTGNFGERDRFLYLLMYLLLNAASGEYLTTTARAEAGLRDYLLSIYSVSLVGVGTYLAYLANGAAAGRDFVGKFFAVSLIMTIRFLLFILPLIAGWVYFSFSAAMRGESAVGDAFILVPFIAWGLLLYYRIYRHMADLKDAPMAQS</sequence>
<comment type="caution">
    <text evidence="2">The sequence shown here is derived from an EMBL/GenBank/DDBJ whole genome shotgun (WGS) entry which is preliminary data.</text>
</comment>
<keyword evidence="1" id="KW-0812">Transmembrane</keyword>
<evidence type="ECO:0008006" key="4">
    <source>
        <dbReference type="Google" id="ProtNLM"/>
    </source>
</evidence>
<accession>A0ABV6BAG6</accession>